<dbReference type="PROSITE" id="PS00061">
    <property type="entry name" value="ADH_SHORT"/>
    <property type="match status" value="1"/>
</dbReference>
<keyword evidence="5" id="KW-1185">Reference proteome</keyword>
<dbReference type="Proteomes" id="UP001235760">
    <property type="component" value="Unassembled WGS sequence"/>
</dbReference>
<dbReference type="InterPro" id="IPR002347">
    <property type="entry name" value="SDR_fam"/>
</dbReference>
<dbReference type="EMBL" id="JAUZEE010000003">
    <property type="protein sequence ID" value="MDP4300611.1"/>
    <property type="molecule type" value="Genomic_DNA"/>
</dbReference>
<gene>
    <name evidence="4" type="ORF">Q8X39_08185</name>
</gene>
<dbReference type="SUPFAM" id="SSF51735">
    <property type="entry name" value="NAD(P)-binding Rossmann-fold domains"/>
    <property type="match status" value="1"/>
</dbReference>
<dbReference type="PRINTS" id="PR00080">
    <property type="entry name" value="SDRFAMILY"/>
</dbReference>
<dbReference type="InterPro" id="IPR036291">
    <property type="entry name" value="NAD(P)-bd_dom_sf"/>
</dbReference>
<evidence type="ECO:0000256" key="1">
    <source>
        <dbReference type="ARBA" id="ARBA00006484"/>
    </source>
</evidence>
<sequence length="341" mass="35983">MFSSSAFRSISSLTRLYHWPDSRHRGNPSFGRIRQEQERIGQSTAACPLDNRASKRTHGLDMSKQKIWFITGAGRGLGVDLAKAALAAGHAVVATGRDPSKVAAAVGAHQDLLCLALDVTNLDQARAAMDAAVARFGHVDVLVNNAGNFYAGFFEELSLDQVRSQIETLLFGPMNVTRAVLPTLRRQRAGLLVNISSTAGIAGGLYCTAYAAAKFGLEGWTESLAVELAPFGIRTLLVEPGFFRTELLTAESTTFASASIADYADRSQATTDAWRGMSGKQGGDPAKLAAAIVQVAGLDEPPLRLAAGVDAVGVLEAKAKALLAQADAHRALSTSLAFEAA</sequence>
<organism evidence="4 5">
    <name type="scientific">Leptothrix discophora</name>
    <dbReference type="NCBI Taxonomy" id="89"/>
    <lineage>
        <taxon>Bacteria</taxon>
        <taxon>Pseudomonadati</taxon>
        <taxon>Pseudomonadota</taxon>
        <taxon>Betaproteobacteria</taxon>
        <taxon>Burkholderiales</taxon>
        <taxon>Sphaerotilaceae</taxon>
        <taxon>Leptothrix</taxon>
    </lineage>
</organism>
<dbReference type="Gene3D" id="3.40.50.720">
    <property type="entry name" value="NAD(P)-binding Rossmann-like Domain"/>
    <property type="match status" value="1"/>
</dbReference>
<keyword evidence="2 4" id="KW-0560">Oxidoreductase</keyword>
<name>A0ABT9G2H0_LEPDI</name>
<dbReference type="PANTHER" id="PTHR43976">
    <property type="entry name" value="SHORT CHAIN DEHYDROGENASE"/>
    <property type="match status" value="1"/>
</dbReference>
<dbReference type="PANTHER" id="PTHR43976:SF16">
    <property type="entry name" value="SHORT-CHAIN DEHYDROGENASE_REDUCTASE FAMILY PROTEIN"/>
    <property type="match status" value="1"/>
</dbReference>
<evidence type="ECO:0000256" key="2">
    <source>
        <dbReference type="ARBA" id="ARBA00023002"/>
    </source>
</evidence>
<comment type="similarity">
    <text evidence="1 3">Belongs to the short-chain dehydrogenases/reductases (SDR) family.</text>
</comment>
<evidence type="ECO:0000313" key="4">
    <source>
        <dbReference type="EMBL" id="MDP4300611.1"/>
    </source>
</evidence>
<dbReference type="InterPro" id="IPR020904">
    <property type="entry name" value="Sc_DH/Rdtase_CS"/>
</dbReference>
<evidence type="ECO:0000256" key="3">
    <source>
        <dbReference type="RuleBase" id="RU000363"/>
    </source>
</evidence>
<accession>A0ABT9G2H0</accession>
<dbReference type="CDD" id="cd05374">
    <property type="entry name" value="17beta-HSD-like_SDR_c"/>
    <property type="match status" value="1"/>
</dbReference>
<dbReference type="PRINTS" id="PR00081">
    <property type="entry name" value="GDHRDH"/>
</dbReference>
<dbReference type="RefSeq" id="WP_305749156.1">
    <property type="nucleotide sequence ID" value="NZ_JAUZEE010000003.1"/>
</dbReference>
<comment type="caution">
    <text evidence="4">The sequence shown here is derived from an EMBL/GenBank/DDBJ whole genome shotgun (WGS) entry which is preliminary data.</text>
</comment>
<dbReference type="Pfam" id="PF00106">
    <property type="entry name" value="adh_short"/>
    <property type="match status" value="1"/>
</dbReference>
<reference evidence="4 5" key="1">
    <citation type="submission" date="2023-08" db="EMBL/GenBank/DDBJ databases">
        <authorList>
            <person name="Roldan D.M."/>
            <person name="Menes R.J."/>
        </authorList>
    </citation>
    <scope>NUCLEOTIDE SEQUENCE [LARGE SCALE GENOMIC DNA]</scope>
    <source>
        <strain evidence="4 5">CCM 2812</strain>
    </source>
</reference>
<dbReference type="InterPro" id="IPR051911">
    <property type="entry name" value="SDR_oxidoreductase"/>
</dbReference>
<evidence type="ECO:0000313" key="5">
    <source>
        <dbReference type="Proteomes" id="UP001235760"/>
    </source>
</evidence>
<dbReference type="EC" id="1.1.-.-" evidence="4"/>
<proteinExistence type="inferred from homology"/>
<protein>
    <submittedName>
        <fullName evidence="4">SDR family oxidoreductase</fullName>
        <ecNumber evidence="4">1.1.-.-</ecNumber>
    </submittedName>
</protein>
<dbReference type="GO" id="GO:0016491">
    <property type="term" value="F:oxidoreductase activity"/>
    <property type="evidence" value="ECO:0007669"/>
    <property type="project" value="UniProtKB-KW"/>
</dbReference>